<evidence type="ECO:0000313" key="2">
    <source>
        <dbReference type="EMBL" id="EKF33197.1"/>
    </source>
</evidence>
<dbReference type="OrthoDB" id="277625at2759"/>
<evidence type="ECO:0000313" key="3">
    <source>
        <dbReference type="Proteomes" id="UP000007350"/>
    </source>
</evidence>
<feature type="region of interest" description="Disordered" evidence="1">
    <location>
        <begin position="157"/>
        <end position="191"/>
    </location>
</feature>
<protein>
    <recommendedName>
        <fullName evidence="4">Kinetoplast polyadenylation/uridylation factor 2</fullName>
    </recommendedName>
</protein>
<name>K2NWA9_TRYCR</name>
<reference evidence="2 3" key="1">
    <citation type="journal article" date="2012" name="BMC Genomics">
        <title>Comparative genomic analysis of human infective Trypanosoma cruzi lineages with the bat-restricted subspecies T. cruzi marinkellei.</title>
        <authorList>
            <person name="Franzen O."/>
            <person name="Talavera-Lopez C."/>
            <person name="Ochaya S."/>
            <person name="Butler C.E."/>
            <person name="Messenger L.A."/>
            <person name="Lewis M.D."/>
            <person name="Llewellyn M.S."/>
            <person name="Marinkelle C.J."/>
            <person name="Tyler K.M."/>
            <person name="Miles M.A."/>
            <person name="Andersson B."/>
        </authorList>
    </citation>
    <scope>NUCLEOTIDE SEQUENCE [LARGE SCALE GENOMIC DNA]</scope>
    <source>
        <strain evidence="2 3">B7</strain>
    </source>
</reference>
<feature type="compositionally biased region" description="Basic and acidic residues" evidence="1">
    <location>
        <begin position="180"/>
        <end position="191"/>
    </location>
</feature>
<dbReference type="CDD" id="cd23675">
    <property type="entry name" value="KPAF2"/>
    <property type="match status" value="1"/>
</dbReference>
<dbReference type="Proteomes" id="UP000007350">
    <property type="component" value="Unassembled WGS sequence"/>
</dbReference>
<dbReference type="Gene3D" id="1.25.40.10">
    <property type="entry name" value="Tetratricopeptide repeat domain"/>
    <property type="match status" value="1"/>
</dbReference>
<comment type="caution">
    <text evidence="2">The sequence shown here is derived from an EMBL/GenBank/DDBJ whole genome shotgun (WGS) entry which is preliminary data.</text>
</comment>
<feature type="region of interest" description="Disordered" evidence="1">
    <location>
        <begin position="1"/>
        <end position="43"/>
    </location>
</feature>
<evidence type="ECO:0008006" key="4">
    <source>
        <dbReference type="Google" id="ProtNLM"/>
    </source>
</evidence>
<dbReference type="EMBL" id="AHKC01009369">
    <property type="protein sequence ID" value="EKF33197.1"/>
    <property type="molecule type" value="Genomic_DNA"/>
</dbReference>
<feature type="compositionally biased region" description="Low complexity" evidence="1">
    <location>
        <begin position="158"/>
        <end position="179"/>
    </location>
</feature>
<dbReference type="InterPro" id="IPR011990">
    <property type="entry name" value="TPR-like_helical_dom_sf"/>
</dbReference>
<proteinExistence type="predicted"/>
<accession>K2NWA9</accession>
<organism evidence="2 3">
    <name type="scientific">Trypanosoma cruzi marinkellei</name>
    <dbReference type="NCBI Taxonomy" id="85056"/>
    <lineage>
        <taxon>Eukaryota</taxon>
        <taxon>Discoba</taxon>
        <taxon>Euglenozoa</taxon>
        <taxon>Kinetoplastea</taxon>
        <taxon>Metakinetoplastina</taxon>
        <taxon>Trypanosomatida</taxon>
        <taxon>Trypanosomatidae</taxon>
        <taxon>Trypanosoma</taxon>
        <taxon>Schizotrypanum</taxon>
    </lineage>
</organism>
<feature type="compositionally biased region" description="Basic and acidic residues" evidence="1">
    <location>
        <begin position="17"/>
        <end position="27"/>
    </location>
</feature>
<keyword evidence="3" id="KW-1185">Reference proteome</keyword>
<feature type="compositionally biased region" description="Basic residues" evidence="1">
    <location>
        <begin position="1"/>
        <end position="16"/>
    </location>
</feature>
<dbReference type="AlphaFoldDB" id="K2NWA9"/>
<gene>
    <name evidence="2" type="ORF">MOQ_002937</name>
</gene>
<sequence length="698" mass="79262">MNTHTHTHTRTPKERRRGGGREGEEQGIKNNNKKRRANTQTLKEEIDPRGLARFIMRRWITEPTRRFALKIELRRCSTAMKDNEGLHPSRTSGKKGTGSFGIDQSKLDLALNLHEIDFDTVVKATREALAKERARKDTVFGDGMNVKDLIPEGEKESLSAATSLSPASSASAAGPSAPATDEKVRDDSSTRMERQMFRGIVGARDAHTTNSFAVVREQRKAEGARYGLMDALRDCLVAGNWVKAMQLFESAIETSYKAVQNSFSATIVTETEEKERLETLRRINATTPPLSNSTGSSMHPGVLRWSGGHFYLLLKLLLGKHRVAEAERVWDVMKRIGFVELHMDARTLNQCMKLARNTTLPDIVSPLKESNRQTEDRIKTFRTTFVLELEELAKKKELSLDGRNKELTRAARLAELVKNGRDRGEEKGEVDPLNKGGLKVGDFSGLLRRCTSEESTARVLQMMDKLQMPRGGEIFGALIAALRQPHYILTPHDKTDTVAGTKEEYDAHRKLRFERACQWFEQCPEEERSADVYNEMLQIARGDEKADEKFQQVLLEFRGAPLALANAPTEGDIKGTNNTEREQEKTQQQVKLLLPHWRVPPNGRTYEILIFHCKYLQEWRLLWALYDEAMDRRVKGTQRLYQTLLEVAKYHPPQGCDSNAVIMGLYEEMKGRGIDVTGIKDTVSVLNAWCATRRKRRW</sequence>
<evidence type="ECO:0000256" key="1">
    <source>
        <dbReference type="SAM" id="MobiDB-lite"/>
    </source>
</evidence>